<reference evidence="2" key="2">
    <citation type="submission" date="2025-08" db="UniProtKB">
        <authorList>
            <consortium name="Ensembl"/>
        </authorList>
    </citation>
    <scope>IDENTIFICATION</scope>
</reference>
<dbReference type="eggNOG" id="ENOG502TE7U">
    <property type="taxonomic scope" value="Eukaryota"/>
</dbReference>
<evidence type="ECO:0000313" key="3">
    <source>
        <dbReference type="Proteomes" id="UP000029965"/>
    </source>
</evidence>
<keyword evidence="1" id="KW-1133">Transmembrane helix</keyword>
<dbReference type="Ensembl" id="ENSCSAT00000019670.1">
    <property type="protein sequence ID" value="ENSCSAP00000019079.1"/>
    <property type="gene ID" value="ENSCSAG00000019580.1"/>
</dbReference>
<reference evidence="2" key="3">
    <citation type="submission" date="2025-09" db="UniProtKB">
        <authorList>
            <consortium name="Ensembl"/>
        </authorList>
    </citation>
    <scope>IDENTIFICATION</scope>
</reference>
<keyword evidence="3" id="KW-1185">Reference proteome</keyword>
<evidence type="ECO:0000256" key="1">
    <source>
        <dbReference type="SAM" id="Phobius"/>
    </source>
</evidence>
<protein>
    <submittedName>
        <fullName evidence="2">Uncharacterized protein</fullName>
    </submittedName>
</protein>
<sequence>MMAQLFLLQDNAVLPLSHEVKVKKQIRLPAPLYPQERNDSVSFQIPQDLREKGWEEGQQHFAGKAVDAFPAPVQLEGLEAGQTTLAYPGVGPWRLKRLGGVCLLSALLPDPCKTNGTFLLQKHDLPLLLTVILLPVIILAGASFAYLFVALFVSHLLLKLPLGAGMRMQRDA</sequence>
<keyword evidence="1" id="KW-0812">Transmembrane</keyword>
<reference evidence="2 3" key="1">
    <citation type="submission" date="2014-03" db="EMBL/GenBank/DDBJ databases">
        <authorList>
            <person name="Warren W."/>
            <person name="Wilson R.K."/>
        </authorList>
    </citation>
    <scope>NUCLEOTIDE SEQUENCE</scope>
</reference>
<dbReference type="Proteomes" id="UP000029965">
    <property type="component" value="Chromosome 24"/>
</dbReference>
<evidence type="ECO:0000313" key="2">
    <source>
        <dbReference type="Ensembl" id="ENSCSAP00000019079.1"/>
    </source>
</evidence>
<organism evidence="2 3">
    <name type="scientific">Chlorocebus sabaeus</name>
    <name type="common">Green monkey</name>
    <name type="synonym">Simia sabaea</name>
    <dbReference type="NCBI Taxonomy" id="60711"/>
    <lineage>
        <taxon>Eukaryota</taxon>
        <taxon>Metazoa</taxon>
        <taxon>Chordata</taxon>
        <taxon>Craniata</taxon>
        <taxon>Vertebrata</taxon>
        <taxon>Euteleostomi</taxon>
        <taxon>Mammalia</taxon>
        <taxon>Eutheria</taxon>
        <taxon>Euarchontoglires</taxon>
        <taxon>Primates</taxon>
        <taxon>Haplorrhini</taxon>
        <taxon>Catarrhini</taxon>
        <taxon>Cercopithecidae</taxon>
        <taxon>Cercopithecinae</taxon>
        <taxon>Chlorocebus</taxon>
    </lineage>
</organism>
<dbReference type="Bgee" id="ENSCSAG00000019580">
    <property type="expression patterns" value="Expressed in Ammon's horn and 6 other cell types or tissues"/>
</dbReference>
<feature type="transmembrane region" description="Helical" evidence="1">
    <location>
        <begin position="127"/>
        <end position="158"/>
    </location>
</feature>
<dbReference type="EMBL" id="AQIB01046292">
    <property type="status" value="NOT_ANNOTATED_CDS"/>
    <property type="molecule type" value="Genomic_DNA"/>
</dbReference>
<accession>A0A0D9SDZ0</accession>
<name>A0A0D9SDZ0_CHLSB</name>
<proteinExistence type="predicted"/>
<dbReference type="AlphaFoldDB" id="A0A0D9SDZ0"/>
<keyword evidence="1" id="KW-0472">Membrane</keyword>